<sequence>MGCIRGLEALGTDTSCKMARQISECMRRSGKLNRVLEGEMESVQGLKAQGPFGWYYTIGGKHGEQKGQTYGHIPTSVVGQHDIGSRTRLWWFLYTSIAVFGGLVWLSMQS</sequence>
<dbReference type="AlphaFoldDB" id="A0A6G1IRM2"/>
<evidence type="ECO:0000313" key="3">
    <source>
        <dbReference type="Proteomes" id="UP000799291"/>
    </source>
</evidence>
<gene>
    <name evidence="2" type="ORF">K458DRAFT_421138</name>
</gene>
<evidence type="ECO:0000256" key="1">
    <source>
        <dbReference type="SAM" id="Phobius"/>
    </source>
</evidence>
<keyword evidence="1" id="KW-0812">Transmembrane</keyword>
<keyword evidence="1" id="KW-0472">Membrane</keyword>
<dbReference type="Proteomes" id="UP000799291">
    <property type="component" value="Unassembled WGS sequence"/>
</dbReference>
<keyword evidence="3" id="KW-1185">Reference proteome</keyword>
<name>A0A6G1IRM2_9PLEO</name>
<reference evidence="2" key="1">
    <citation type="journal article" date="2020" name="Stud. Mycol.">
        <title>101 Dothideomycetes genomes: a test case for predicting lifestyles and emergence of pathogens.</title>
        <authorList>
            <person name="Haridas S."/>
            <person name="Albert R."/>
            <person name="Binder M."/>
            <person name="Bloem J."/>
            <person name="Labutti K."/>
            <person name="Salamov A."/>
            <person name="Andreopoulos B."/>
            <person name="Baker S."/>
            <person name="Barry K."/>
            <person name="Bills G."/>
            <person name="Bluhm B."/>
            <person name="Cannon C."/>
            <person name="Castanera R."/>
            <person name="Culley D."/>
            <person name="Daum C."/>
            <person name="Ezra D."/>
            <person name="Gonzalez J."/>
            <person name="Henrissat B."/>
            <person name="Kuo A."/>
            <person name="Liang C."/>
            <person name="Lipzen A."/>
            <person name="Lutzoni F."/>
            <person name="Magnuson J."/>
            <person name="Mondo S."/>
            <person name="Nolan M."/>
            <person name="Ohm R."/>
            <person name="Pangilinan J."/>
            <person name="Park H.-J."/>
            <person name="Ramirez L."/>
            <person name="Alfaro M."/>
            <person name="Sun H."/>
            <person name="Tritt A."/>
            <person name="Yoshinaga Y."/>
            <person name="Zwiers L.-H."/>
            <person name="Turgeon B."/>
            <person name="Goodwin S."/>
            <person name="Spatafora J."/>
            <person name="Crous P."/>
            <person name="Grigoriev I."/>
        </authorList>
    </citation>
    <scope>NUCLEOTIDE SEQUENCE</scope>
    <source>
        <strain evidence="2">CBS 122367</strain>
    </source>
</reference>
<accession>A0A6G1IRM2</accession>
<organism evidence="2 3">
    <name type="scientific">Lentithecium fluviatile CBS 122367</name>
    <dbReference type="NCBI Taxonomy" id="1168545"/>
    <lineage>
        <taxon>Eukaryota</taxon>
        <taxon>Fungi</taxon>
        <taxon>Dikarya</taxon>
        <taxon>Ascomycota</taxon>
        <taxon>Pezizomycotina</taxon>
        <taxon>Dothideomycetes</taxon>
        <taxon>Pleosporomycetidae</taxon>
        <taxon>Pleosporales</taxon>
        <taxon>Massarineae</taxon>
        <taxon>Lentitheciaceae</taxon>
        <taxon>Lentithecium</taxon>
    </lineage>
</organism>
<evidence type="ECO:0000313" key="2">
    <source>
        <dbReference type="EMBL" id="KAF2680805.1"/>
    </source>
</evidence>
<proteinExistence type="predicted"/>
<feature type="transmembrane region" description="Helical" evidence="1">
    <location>
        <begin position="89"/>
        <end position="108"/>
    </location>
</feature>
<keyword evidence="1" id="KW-1133">Transmembrane helix</keyword>
<protein>
    <submittedName>
        <fullName evidence="2">Uncharacterized protein</fullName>
    </submittedName>
</protein>
<dbReference type="EMBL" id="MU005594">
    <property type="protein sequence ID" value="KAF2680805.1"/>
    <property type="molecule type" value="Genomic_DNA"/>
</dbReference>